<dbReference type="InterPro" id="IPR009875">
    <property type="entry name" value="PilZ_domain"/>
</dbReference>
<accession>A0ABN7M6V3</accession>
<dbReference type="SUPFAM" id="SSF141371">
    <property type="entry name" value="PilZ domain-like"/>
    <property type="match status" value="1"/>
</dbReference>
<comment type="caution">
    <text evidence="2">The sequence shown here is derived from an EMBL/GenBank/DDBJ whole genome shotgun (WGS) entry which is preliminary data.</text>
</comment>
<proteinExistence type="predicted"/>
<sequence>MEQTNTLRKSRRVATDCRLEFIGEDEVDGVAEMLDVSFTGCMARSEHVMPPGFRLRLSLFLTDGLEWPVRVDEAVVRWARGGEVGIEFVVMRPPQLHRIQQFVIKHRPVS</sequence>
<dbReference type="Gene3D" id="2.40.10.220">
    <property type="entry name" value="predicted glycosyltransferase like domains"/>
    <property type="match status" value="1"/>
</dbReference>
<name>A0ABN7M6V3_9BACT</name>
<dbReference type="Pfam" id="PF07238">
    <property type="entry name" value="PilZ"/>
    <property type="match status" value="1"/>
</dbReference>
<protein>
    <recommendedName>
        <fullName evidence="1">PilZ domain-containing protein</fullName>
    </recommendedName>
</protein>
<evidence type="ECO:0000313" key="3">
    <source>
        <dbReference type="Proteomes" id="UP000675880"/>
    </source>
</evidence>
<dbReference type="RefSeq" id="WP_213043820.1">
    <property type="nucleotide sequence ID" value="NZ_CAJNBJ010000018.1"/>
</dbReference>
<organism evidence="2 3">
    <name type="scientific">Nitrospira defluvii</name>
    <dbReference type="NCBI Taxonomy" id="330214"/>
    <lineage>
        <taxon>Bacteria</taxon>
        <taxon>Pseudomonadati</taxon>
        <taxon>Nitrospirota</taxon>
        <taxon>Nitrospiria</taxon>
        <taxon>Nitrospirales</taxon>
        <taxon>Nitrospiraceae</taxon>
        <taxon>Nitrospira</taxon>
    </lineage>
</organism>
<keyword evidence="3" id="KW-1185">Reference proteome</keyword>
<evidence type="ECO:0000259" key="1">
    <source>
        <dbReference type="Pfam" id="PF07238"/>
    </source>
</evidence>
<feature type="domain" description="PilZ" evidence="1">
    <location>
        <begin position="7"/>
        <end position="104"/>
    </location>
</feature>
<evidence type="ECO:0000313" key="2">
    <source>
        <dbReference type="EMBL" id="CAE6788824.1"/>
    </source>
</evidence>
<dbReference type="EMBL" id="CAJNBJ010000018">
    <property type="protein sequence ID" value="CAE6788824.1"/>
    <property type="molecule type" value="Genomic_DNA"/>
</dbReference>
<gene>
    <name evidence="2" type="ORF">NSPZN2_50243</name>
</gene>
<reference evidence="2 3" key="1">
    <citation type="submission" date="2021-02" db="EMBL/GenBank/DDBJ databases">
        <authorList>
            <person name="Han P."/>
        </authorList>
    </citation>
    <scope>NUCLEOTIDE SEQUENCE [LARGE SCALE GENOMIC DNA]</scope>
    <source>
        <strain evidence="2">Candidatus Nitrospira sp. ZN2</strain>
    </source>
</reference>
<dbReference type="Proteomes" id="UP000675880">
    <property type="component" value="Unassembled WGS sequence"/>
</dbReference>